<dbReference type="InterPro" id="IPR050836">
    <property type="entry name" value="SDS22/Internalin_LRR"/>
</dbReference>
<keyword evidence="5" id="KW-1185">Reference proteome</keyword>
<dbReference type="PROSITE" id="PS51450">
    <property type="entry name" value="LRR"/>
    <property type="match status" value="3"/>
</dbReference>
<gene>
    <name evidence="4" type="ORF">AB1Y20_001304</name>
</gene>
<dbReference type="InterPro" id="IPR025875">
    <property type="entry name" value="Leu-rich_rpt_4"/>
</dbReference>
<name>A0AB34K7A8_PRYPA</name>
<accession>A0AB34K7A8</accession>
<keyword evidence="1" id="KW-0433">Leucine-rich repeat</keyword>
<dbReference type="InterPro" id="IPR001611">
    <property type="entry name" value="Leu-rich_rpt"/>
</dbReference>
<keyword evidence="2" id="KW-0677">Repeat</keyword>
<proteinExistence type="predicted"/>
<dbReference type="Pfam" id="PF02037">
    <property type="entry name" value="SAP"/>
    <property type="match status" value="1"/>
</dbReference>
<dbReference type="SMART" id="SM00365">
    <property type="entry name" value="LRR_SD22"/>
    <property type="match status" value="3"/>
</dbReference>
<dbReference type="SUPFAM" id="SSF52058">
    <property type="entry name" value="L domain-like"/>
    <property type="match status" value="1"/>
</dbReference>
<dbReference type="SUPFAM" id="SSF52540">
    <property type="entry name" value="P-loop containing nucleoside triphosphate hydrolases"/>
    <property type="match status" value="1"/>
</dbReference>
<sequence length="485" mass="55591">MVRVQRITPELLLASTSQAKMSKPRDRPDVILSKQSHLSLDNKHIKEIDGLTGCPLLRVLYLFDNQIEVLDGMQDVPHLTHLYLQHNQIRAIGDITMLRKLQKLYLNGNRIPSLEPLAAVSQSLVELHVSSQRPPEGILHLSPETLQRMHVLRVLSIANNRLTDITPLRLLRALQILDASRNILESLAAVLPVVENFTDETTYNIAYTHKTRRVVNSYYMNKYAALADEVVEVLAPTKTEEQLHKCQDVKLFAGAPIIAIRTVKKMKVYNTEMFDVVEFPRPPTGWHNATLTQLKVIAQKMCLSSSGNKAELVERIENKESAFVIRSRRSGEEIHVPLERFHDMFRIAYCITVHQSQGQTIRERYTIFDWYLPFLKDEERARAKYVALSRGTRKDHVQIDTSDSVLYGDDVLKSFIEHVVLNDDYVGDKPDFETFAMRHMLDKHHAWAVEIRAKHNELFVPRGMCTLAVYTELIDAVMEVRSDAG</sequence>
<organism evidence="4 5">
    <name type="scientific">Prymnesium parvum</name>
    <name type="common">Toxic golden alga</name>
    <dbReference type="NCBI Taxonomy" id="97485"/>
    <lineage>
        <taxon>Eukaryota</taxon>
        <taxon>Haptista</taxon>
        <taxon>Haptophyta</taxon>
        <taxon>Prymnesiophyceae</taxon>
        <taxon>Prymnesiales</taxon>
        <taxon>Prymnesiaceae</taxon>
        <taxon>Prymnesium</taxon>
    </lineage>
</organism>
<reference evidence="4 5" key="1">
    <citation type="journal article" date="2024" name="Science">
        <title>Giant polyketide synthase enzymes in the biosynthesis of giant marine polyether toxins.</title>
        <authorList>
            <person name="Fallon T.R."/>
            <person name="Shende V.V."/>
            <person name="Wierzbicki I.H."/>
            <person name="Pendleton A.L."/>
            <person name="Watervoot N.F."/>
            <person name="Auber R.P."/>
            <person name="Gonzalez D.J."/>
            <person name="Wisecaver J.H."/>
            <person name="Moore B.S."/>
        </authorList>
    </citation>
    <scope>NUCLEOTIDE SEQUENCE [LARGE SCALE GENOMIC DNA]</scope>
    <source>
        <strain evidence="4 5">12B1</strain>
    </source>
</reference>
<dbReference type="InterPro" id="IPR032675">
    <property type="entry name" value="LRR_dom_sf"/>
</dbReference>
<evidence type="ECO:0000313" key="5">
    <source>
        <dbReference type="Proteomes" id="UP001515480"/>
    </source>
</evidence>
<dbReference type="SMART" id="SM00369">
    <property type="entry name" value="LRR_TYP"/>
    <property type="match status" value="3"/>
</dbReference>
<dbReference type="InterPro" id="IPR003591">
    <property type="entry name" value="Leu-rich_rpt_typical-subtyp"/>
</dbReference>
<dbReference type="InterPro" id="IPR036361">
    <property type="entry name" value="SAP_dom_sf"/>
</dbReference>
<dbReference type="PANTHER" id="PTHR46652">
    <property type="entry name" value="LEUCINE-RICH REPEAT AND IQ DOMAIN-CONTAINING PROTEIN 1-RELATED"/>
    <property type="match status" value="1"/>
</dbReference>
<dbReference type="AlphaFoldDB" id="A0AB34K7A8"/>
<comment type="caution">
    <text evidence="4">The sequence shown here is derived from an EMBL/GenBank/DDBJ whole genome shotgun (WGS) entry which is preliminary data.</text>
</comment>
<evidence type="ECO:0000256" key="1">
    <source>
        <dbReference type="ARBA" id="ARBA00022614"/>
    </source>
</evidence>
<dbReference type="Gene3D" id="3.80.10.10">
    <property type="entry name" value="Ribonuclease Inhibitor"/>
    <property type="match status" value="1"/>
</dbReference>
<evidence type="ECO:0000256" key="2">
    <source>
        <dbReference type="ARBA" id="ARBA00022737"/>
    </source>
</evidence>
<protein>
    <recommendedName>
        <fullName evidence="3">SAP domain-containing protein</fullName>
    </recommendedName>
</protein>
<dbReference type="Proteomes" id="UP001515480">
    <property type="component" value="Unassembled WGS sequence"/>
</dbReference>
<dbReference type="InterPro" id="IPR027417">
    <property type="entry name" value="P-loop_NTPase"/>
</dbReference>
<feature type="domain" description="SAP" evidence="3">
    <location>
        <begin position="290"/>
        <end position="318"/>
    </location>
</feature>
<dbReference type="InterPro" id="IPR003034">
    <property type="entry name" value="SAP_dom"/>
</dbReference>
<dbReference type="EMBL" id="JBGBPQ010000001">
    <property type="protein sequence ID" value="KAL1530399.1"/>
    <property type="molecule type" value="Genomic_DNA"/>
</dbReference>
<dbReference type="Gene3D" id="1.10.720.30">
    <property type="entry name" value="SAP domain"/>
    <property type="match status" value="1"/>
</dbReference>
<dbReference type="PANTHER" id="PTHR46652:SF3">
    <property type="entry name" value="LEUCINE-RICH REPEAT-CONTAINING PROTEIN 9"/>
    <property type="match status" value="1"/>
</dbReference>
<evidence type="ECO:0000259" key="3">
    <source>
        <dbReference type="Pfam" id="PF02037"/>
    </source>
</evidence>
<dbReference type="Pfam" id="PF12799">
    <property type="entry name" value="LRR_4"/>
    <property type="match status" value="1"/>
</dbReference>
<evidence type="ECO:0000313" key="4">
    <source>
        <dbReference type="EMBL" id="KAL1530399.1"/>
    </source>
</evidence>